<evidence type="ECO:0000256" key="1">
    <source>
        <dbReference type="ARBA" id="ARBA00004442"/>
    </source>
</evidence>
<dbReference type="RefSeq" id="WP_380929014.1">
    <property type="nucleotide sequence ID" value="NZ_JBHUGS010000002.1"/>
</dbReference>
<dbReference type="SUPFAM" id="SSF56935">
    <property type="entry name" value="Porins"/>
    <property type="match status" value="1"/>
</dbReference>
<evidence type="ECO:0000259" key="7">
    <source>
        <dbReference type="Pfam" id="PF00593"/>
    </source>
</evidence>
<dbReference type="InterPro" id="IPR000531">
    <property type="entry name" value="Beta-barrel_TonB"/>
</dbReference>
<evidence type="ECO:0000256" key="3">
    <source>
        <dbReference type="ARBA" id="ARBA00023237"/>
    </source>
</evidence>
<feature type="region of interest" description="Disordered" evidence="5">
    <location>
        <begin position="28"/>
        <end position="69"/>
    </location>
</feature>
<dbReference type="Pfam" id="PF07715">
    <property type="entry name" value="Plug"/>
    <property type="match status" value="1"/>
</dbReference>
<protein>
    <submittedName>
        <fullName evidence="9">TonB-dependent receptor</fullName>
    </submittedName>
</protein>
<dbReference type="InterPro" id="IPR036942">
    <property type="entry name" value="Beta-barrel_TonB_sf"/>
</dbReference>
<evidence type="ECO:0000256" key="5">
    <source>
        <dbReference type="SAM" id="MobiDB-lite"/>
    </source>
</evidence>
<keyword evidence="3" id="KW-0998">Cell outer membrane</keyword>
<dbReference type="NCBIfam" id="TIGR01782">
    <property type="entry name" value="TonB-Xanth-Caul"/>
    <property type="match status" value="1"/>
</dbReference>
<dbReference type="PANTHER" id="PTHR40980:SF3">
    <property type="entry name" value="TONB-DEPENDENT RECEPTOR-LIKE BETA-BARREL DOMAIN-CONTAINING PROTEIN"/>
    <property type="match status" value="1"/>
</dbReference>
<evidence type="ECO:0000256" key="6">
    <source>
        <dbReference type="SAM" id="SignalP"/>
    </source>
</evidence>
<keyword evidence="6" id="KW-0732">Signal</keyword>
<reference evidence="10" key="1">
    <citation type="journal article" date="2019" name="Int. J. Syst. Evol. Microbiol.">
        <title>The Global Catalogue of Microorganisms (GCM) 10K type strain sequencing project: providing services to taxonomists for standard genome sequencing and annotation.</title>
        <authorList>
            <consortium name="The Broad Institute Genomics Platform"/>
            <consortium name="The Broad Institute Genome Sequencing Center for Infectious Disease"/>
            <person name="Wu L."/>
            <person name="Ma J."/>
        </authorList>
    </citation>
    <scope>NUCLEOTIDE SEQUENCE [LARGE SCALE GENOMIC DNA]</scope>
    <source>
        <strain evidence="10">CGMCC 1.12702</strain>
    </source>
</reference>
<evidence type="ECO:0000313" key="9">
    <source>
        <dbReference type="EMBL" id="MFD1950763.1"/>
    </source>
</evidence>
<dbReference type="InterPro" id="IPR010104">
    <property type="entry name" value="TonB_rcpt_bac"/>
</dbReference>
<feature type="domain" description="TonB-dependent receptor plug" evidence="8">
    <location>
        <begin position="96"/>
        <end position="185"/>
    </location>
</feature>
<feature type="compositionally biased region" description="Low complexity" evidence="5">
    <location>
        <begin position="42"/>
        <end position="69"/>
    </location>
</feature>
<keyword evidence="4" id="KW-0798">TonB box</keyword>
<evidence type="ECO:0000313" key="10">
    <source>
        <dbReference type="Proteomes" id="UP001597400"/>
    </source>
</evidence>
<proteinExistence type="inferred from homology"/>
<keyword evidence="2 4" id="KW-0472">Membrane</keyword>
<evidence type="ECO:0000259" key="8">
    <source>
        <dbReference type="Pfam" id="PF07715"/>
    </source>
</evidence>
<dbReference type="Gene3D" id="2.40.170.20">
    <property type="entry name" value="TonB-dependent receptor, beta-barrel domain"/>
    <property type="match status" value="1"/>
</dbReference>
<keyword evidence="9" id="KW-0675">Receptor</keyword>
<comment type="subcellular location">
    <subcellularLocation>
        <location evidence="1 4">Cell outer membrane</location>
    </subcellularLocation>
</comment>
<dbReference type="InterPro" id="IPR037066">
    <property type="entry name" value="Plug_dom_sf"/>
</dbReference>
<evidence type="ECO:0000256" key="4">
    <source>
        <dbReference type="RuleBase" id="RU003357"/>
    </source>
</evidence>
<feature type="domain" description="TonB-dependent receptor-like beta-barrel" evidence="7">
    <location>
        <begin position="466"/>
        <end position="927"/>
    </location>
</feature>
<keyword evidence="10" id="KW-1185">Reference proteome</keyword>
<gene>
    <name evidence="9" type="ORF">ACFSGX_08285</name>
</gene>
<comment type="caution">
    <text evidence="9">The sequence shown here is derived from an EMBL/GenBank/DDBJ whole genome shotgun (WGS) entry which is preliminary data.</text>
</comment>
<name>A0ABW4TXE7_9SPHN</name>
<dbReference type="Pfam" id="PF00593">
    <property type="entry name" value="TonB_dep_Rec_b-barrel"/>
    <property type="match status" value="1"/>
</dbReference>
<organism evidence="9 10">
    <name type="scientific">Sphingomonas arantia</name>
    <dbReference type="NCBI Taxonomy" id="1460676"/>
    <lineage>
        <taxon>Bacteria</taxon>
        <taxon>Pseudomonadati</taxon>
        <taxon>Pseudomonadota</taxon>
        <taxon>Alphaproteobacteria</taxon>
        <taxon>Sphingomonadales</taxon>
        <taxon>Sphingomonadaceae</taxon>
        <taxon>Sphingomonas</taxon>
    </lineage>
</organism>
<dbReference type="PANTHER" id="PTHR40980">
    <property type="entry name" value="PLUG DOMAIN-CONTAINING PROTEIN"/>
    <property type="match status" value="1"/>
</dbReference>
<feature type="chain" id="PRO_5045694037" evidence="6">
    <location>
        <begin position="27"/>
        <end position="967"/>
    </location>
</feature>
<dbReference type="EMBL" id="JBHUGS010000002">
    <property type="protein sequence ID" value="MFD1950763.1"/>
    <property type="molecule type" value="Genomic_DNA"/>
</dbReference>
<feature type="signal peptide" evidence="6">
    <location>
        <begin position="1"/>
        <end position="26"/>
    </location>
</feature>
<dbReference type="InterPro" id="IPR012910">
    <property type="entry name" value="Plug_dom"/>
</dbReference>
<comment type="similarity">
    <text evidence="4">Belongs to the TonB-dependent receptor family.</text>
</comment>
<evidence type="ECO:0000256" key="2">
    <source>
        <dbReference type="ARBA" id="ARBA00023136"/>
    </source>
</evidence>
<dbReference type="Proteomes" id="UP001597400">
    <property type="component" value="Unassembled WGS sequence"/>
</dbReference>
<sequence>MAIKAFKLCSASVLALVLAAPAFAQAVPTTPQDRPEVAPTGTPARTDSAPAATTPTADTAQPAAGAAAPAADGSEEAIVVTGVRASLVGALNVRKNSIQIVDSIVSEDVGKLPDNNVVEALQRVTGVQVTNRTGGEAAAISIRGLPDALTTLNGRNIFTAAGQAFALQDISANLVKQVDVYKTRAAEQIETGLAGQIDVATRRPFDFDGFAISGLARGIYNEQADSYNPNAALLVSNRWETGIGDIGLLVNGSYTRTKYRDQTITAGAFVPFATETPPAGSGLAPLERIFPGATNGNWTPGLDRGLPTTPGSTLNINGVTTPYYLSRDAIFSSDLYGKRERPSANIALQWAPNSSSVYTAEAFYAGFRGETFNSLQFSFVDFWGNPQPVTLYDGTNIVKSRTANSVYGFNSGDYTKSKTDSFVYAVNGKWDLGSSGKIIGDVAYQTSKVTTSFNAMRTERTANQINVDFNAGGGIPSYHFDNDALLTDPSIWNVAQFYDNANRDKGSALTGTLDGYYGWDEGFLRQIKAGFRYDNRKAATSVRTQDAANLGRTLSSLPSEAQFTNKDFFDGRSDSPTSWVLPNGYWLHENADTVRALYGLKTSDQLALQRVFDITETTLAAYIQADAELSIFGRPLKLQAGVRHVTVDTDYNFFDRYANGAQTFVSTGSAKWLPSFTARYEITNKLRVRFNYGQTLRRPSFSDINPNFALTGDLTNVGYGSGTAGTATLRPTESKNYDVAAEWYFDRNSAIFVTGFRREVDGLVVPLTVRETIPNNGIVAGATNSFAITRPVNASDGVLKGIEAGLTYFPDYLPGPFRGLGFQGSVTVLDSKQNIPLSDAAGNITGQATSPFFGVSDLSYNTTLAYDRGPIGARLSYIWRKAFLANNEARLFANPIGVWRNPEKSLDLQLTLNVNDRLGLTFDAVNLTKSKQQTYYKFEDTGGPEQFNLGTTLLSRTFAIGARYTFK</sequence>
<accession>A0ABW4TXE7</accession>
<dbReference type="Gene3D" id="2.170.130.10">
    <property type="entry name" value="TonB-dependent receptor, plug domain"/>
    <property type="match status" value="1"/>
</dbReference>